<keyword evidence="3" id="KW-1185">Reference proteome</keyword>
<sequence>MDLITLLSNKKRLAAFFPLTVAFFAAGVLGFARFPVVTGLALGLMMLLMFFEGALPTSAIHARLVHLALSLGLFGAMLWSVLRG</sequence>
<feature type="transmembrane region" description="Helical" evidence="1">
    <location>
        <begin position="64"/>
        <end position="82"/>
    </location>
</feature>
<organism evidence="2 3">
    <name type="scientific">Methylocaldum marinum</name>
    <dbReference type="NCBI Taxonomy" id="1432792"/>
    <lineage>
        <taxon>Bacteria</taxon>
        <taxon>Pseudomonadati</taxon>
        <taxon>Pseudomonadota</taxon>
        <taxon>Gammaproteobacteria</taxon>
        <taxon>Methylococcales</taxon>
        <taxon>Methylococcaceae</taxon>
        <taxon>Methylocaldum</taxon>
    </lineage>
</organism>
<evidence type="ECO:0000256" key="1">
    <source>
        <dbReference type="SAM" id="Phobius"/>
    </source>
</evidence>
<keyword evidence="1" id="KW-0812">Transmembrane</keyword>
<proteinExistence type="predicted"/>
<protein>
    <submittedName>
        <fullName evidence="2">Uncharacterized protein</fullName>
    </submittedName>
</protein>
<evidence type="ECO:0000313" key="2">
    <source>
        <dbReference type="EMBL" id="BBA36157.1"/>
    </source>
</evidence>
<name>A0A250KX14_9GAMM</name>
<gene>
    <name evidence="2" type="ORF">sS8_4227</name>
</gene>
<evidence type="ECO:0000313" key="3">
    <source>
        <dbReference type="Proteomes" id="UP000266313"/>
    </source>
</evidence>
<keyword evidence="1" id="KW-1133">Transmembrane helix</keyword>
<feature type="transmembrane region" description="Helical" evidence="1">
    <location>
        <begin position="12"/>
        <end position="31"/>
    </location>
</feature>
<dbReference type="Proteomes" id="UP000266313">
    <property type="component" value="Chromosome"/>
</dbReference>
<accession>A0A250KX14</accession>
<feature type="transmembrane region" description="Helical" evidence="1">
    <location>
        <begin position="37"/>
        <end position="55"/>
    </location>
</feature>
<keyword evidence="1" id="KW-0472">Membrane</keyword>
<dbReference type="AlphaFoldDB" id="A0A250KX14"/>
<reference evidence="2 3" key="1">
    <citation type="submission" date="2016-12" db="EMBL/GenBank/DDBJ databases">
        <title>Genome sequencing of Methylocaldum marinum.</title>
        <authorList>
            <person name="Takeuchi M."/>
            <person name="Kamagata Y."/>
            <person name="Hiraoka S."/>
            <person name="Oshima K."/>
            <person name="Hattori M."/>
            <person name="Iwasaki W."/>
        </authorList>
    </citation>
    <scope>NUCLEOTIDE SEQUENCE [LARGE SCALE GENOMIC DNA]</scope>
    <source>
        <strain evidence="2 3">S8</strain>
    </source>
</reference>
<dbReference type="EMBL" id="AP017928">
    <property type="protein sequence ID" value="BBA36157.1"/>
    <property type="molecule type" value="Genomic_DNA"/>
</dbReference>
<dbReference type="KEGG" id="mmai:sS8_4227"/>